<comment type="similarity">
    <text evidence="2">Belongs to the [NiFe]/[NiFeSe] hydrogenase large subunit family.</text>
</comment>
<keyword evidence="5" id="KW-0560">Oxidoreductase</keyword>
<evidence type="ECO:0000256" key="2">
    <source>
        <dbReference type="ARBA" id="ARBA00009292"/>
    </source>
</evidence>
<feature type="binding site" evidence="6">
    <location>
        <position position="66"/>
    </location>
    <ligand>
        <name>Fe cation</name>
        <dbReference type="ChEBI" id="CHEBI:24875"/>
    </ligand>
</feature>
<dbReference type="EMBL" id="JAOPKC010000044">
    <property type="protein sequence ID" value="MCU4719711.1"/>
    <property type="molecule type" value="Genomic_DNA"/>
</dbReference>
<feature type="binding site" evidence="6">
    <location>
        <position position="66"/>
    </location>
    <ligand>
        <name>Ni(2+)</name>
        <dbReference type="ChEBI" id="CHEBI:49786"/>
    </ligand>
</feature>
<evidence type="ECO:0000256" key="1">
    <source>
        <dbReference type="ARBA" id="ARBA00001967"/>
    </source>
</evidence>
<dbReference type="Proteomes" id="UP001209746">
    <property type="component" value="Unassembled WGS sequence"/>
</dbReference>
<dbReference type="Pfam" id="PF00374">
    <property type="entry name" value="NiFeSe_Hases"/>
    <property type="match status" value="2"/>
</dbReference>
<dbReference type="SUPFAM" id="SSF56762">
    <property type="entry name" value="HydB/Nqo4-like"/>
    <property type="match status" value="1"/>
</dbReference>
<comment type="cofactor">
    <cofactor evidence="1 6">
        <name>Ni(2+)</name>
        <dbReference type="ChEBI" id="CHEBI:49786"/>
    </cofactor>
</comment>
<dbReference type="PROSITE" id="PS00508">
    <property type="entry name" value="NI_HGENASE_L_2"/>
    <property type="match status" value="1"/>
</dbReference>
<evidence type="ECO:0000313" key="10">
    <source>
        <dbReference type="Proteomes" id="UP001209746"/>
    </source>
</evidence>
<keyword evidence="6" id="KW-0460">Magnesium</keyword>
<feature type="binding site" evidence="6">
    <location>
        <position position="423"/>
    </location>
    <ligand>
        <name>Fe cation</name>
        <dbReference type="ChEBI" id="CHEBI:24875"/>
    </ligand>
</feature>
<dbReference type="PANTHER" id="PTHR43600">
    <property type="entry name" value="COENZYME F420 HYDROGENASE, SUBUNIT ALPHA"/>
    <property type="match status" value="1"/>
</dbReference>
<gene>
    <name evidence="8" type="ORF">OB914_16905</name>
    <name evidence="7" type="ORF">OB916_16865</name>
</gene>
<reference evidence="8" key="1">
    <citation type="submission" date="2023-02" db="EMBL/GenBank/DDBJ databases">
        <title>Enrichment on poylsaccharides allowed isolation of novel metabolic and taxonomic groups of Haloarchaea.</title>
        <authorList>
            <person name="Sorokin D.Y."/>
            <person name="Elcheninov A.G."/>
            <person name="Khizhniak T.V."/>
            <person name="Kolganova T.V."/>
            <person name="Kublanov I.V."/>
        </authorList>
    </citation>
    <scope>NUCLEOTIDE SEQUENCE</scope>
    <source>
        <strain evidence="7 9">HArc-curdl5-1</strain>
        <strain evidence="8">HArc-curdl7</strain>
    </source>
</reference>
<comment type="caution">
    <text evidence="8">The sequence shown here is derived from an EMBL/GenBank/DDBJ whole genome shotgun (WGS) entry which is preliminary data.</text>
</comment>
<dbReference type="InterPro" id="IPR029014">
    <property type="entry name" value="NiFe-Hase_large"/>
</dbReference>
<keyword evidence="6" id="KW-0408">Iron</keyword>
<dbReference type="InterPro" id="IPR018194">
    <property type="entry name" value="Ni-dep_hyd_lsu_Ni_BS"/>
</dbReference>
<evidence type="ECO:0000256" key="3">
    <source>
        <dbReference type="ARBA" id="ARBA00022596"/>
    </source>
</evidence>
<feature type="binding site" evidence="6">
    <location>
        <position position="63"/>
    </location>
    <ligand>
        <name>Ni(2+)</name>
        <dbReference type="ChEBI" id="CHEBI:49786"/>
    </ligand>
</feature>
<evidence type="ECO:0000256" key="4">
    <source>
        <dbReference type="ARBA" id="ARBA00022723"/>
    </source>
</evidence>
<dbReference type="Gene3D" id="1.10.645.10">
    <property type="entry name" value="Cytochrome-c3 Hydrogenase, chain B"/>
    <property type="match status" value="1"/>
</dbReference>
<proteinExistence type="inferred from homology"/>
<feature type="binding site" evidence="6">
    <location>
        <position position="426"/>
    </location>
    <ligand>
        <name>Mg(2+)</name>
        <dbReference type="ChEBI" id="CHEBI:18420"/>
    </ligand>
</feature>
<dbReference type="GO" id="GO:0016151">
    <property type="term" value="F:nickel cation binding"/>
    <property type="evidence" value="ECO:0007669"/>
    <property type="project" value="InterPro"/>
</dbReference>
<evidence type="ECO:0000313" key="7">
    <source>
        <dbReference type="EMBL" id="MCU4719711.1"/>
    </source>
</evidence>
<evidence type="ECO:0000313" key="9">
    <source>
        <dbReference type="Proteomes" id="UP001208186"/>
    </source>
</evidence>
<dbReference type="Proteomes" id="UP001208186">
    <property type="component" value="Unassembled WGS sequence"/>
</dbReference>
<dbReference type="PANTHER" id="PTHR43600:SF2">
    <property type="entry name" value="F420-NON-REDUCING HYDROGENASE VHU SUBUNIT A"/>
    <property type="match status" value="1"/>
</dbReference>
<sequence length="435" mass="48661">MTDIEIKEEYVTRVEGHGNIVVNAANGEVENCEWQIVESPRYFESMFIGKNYEAVPHITSRICGICSASHVNSSLKAVENAIGVEISEQDRKLRKLSLNGEMVQSHVLHVGYLALPDLVGSKSVLPLAASHRDEVETVIRLHRLGNELLETTAGRSVHTERLIPGGFSRIPSERDLEDLRGKLEGAWDDLDAVVEFLGTLTDELPEFERETEFISLTHPDEYALLDGVIYSSDTGEMRNEDYESIVNEYIVPQSSAKFTKHARESYFVGALARVNNNFDQLSPKAKEVAAAFGLEPVCHDPFMNNVAQVVELAHLFEYSIDLIDELLDAGLEPQSDYNRPDITPEDGRGIGIVEAPRGILIHDYTFEDGTCRKANSVIPTNQNHANIQHDMEAFVPTILDEDEAEITRKLEMLVRAYDPCISCSTHYLEVEFVEG</sequence>
<comment type="cofactor">
    <cofactor evidence="6">
        <name>Fe cation</name>
        <dbReference type="ChEBI" id="CHEBI:24875"/>
    </cofactor>
</comment>
<feature type="binding site" evidence="6">
    <location>
        <position position="44"/>
    </location>
    <ligand>
        <name>Mg(2+)</name>
        <dbReference type="ChEBI" id="CHEBI:18420"/>
    </ligand>
</feature>
<organism evidence="8 10">
    <name type="scientific">Halapricum hydrolyticum</name>
    <dbReference type="NCBI Taxonomy" id="2979991"/>
    <lineage>
        <taxon>Archaea</taxon>
        <taxon>Methanobacteriati</taxon>
        <taxon>Methanobacteriota</taxon>
        <taxon>Stenosarchaea group</taxon>
        <taxon>Halobacteria</taxon>
        <taxon>Halobacteriales</taxon>
        <taxon>Haloarculaceae</taxon>
        <taxon>Halapricum</taxon>
    </lineage>
</organism>
<keyword evidence="4 6" id="KW-0479">Metal-binding</keyword>
<evidence type="ECO:0000256" key="6">
    <source>
        <dbReference type="PIRSR" id="PIRSR601501-1"/>
    </source>
</evidence>
<keyword evidence="3 6" id="KW-0533">Nickel</keyword>
<feature type="binding site" evidence="6">
    <location>
        <position position="420"/>
    </location>
    <ligand>
        <name>Ni(2+)</name>
        <dbReference type="ChEBI" id="CHEBI:49786"/>
    </ligand>
</feature>
<dbReference type="EMBL" id="JAOPKD010000039">
    <property type="protein sequence ID" value="MCU4728628.1"/>
    <property type="molecule type" value="Genomic_DNA"/>
</dbReference>
<dbReference type="RefSeq" id="WP_315910457.1">
    <property type="nucleotide sequence ID" value="NZ_JAOPKC010000044.1"/>
</dbReference>
<accession>A0AAE3LKR9</accession>
<dbReference type="AlphaFoldDB" id="A0AAE3LKR9"/>
<evidence type="ECO:0000313" key="8">
    <source>
        <dbReference type="EMBL" id="MCU4728628.1"/>
    </source>
</evidence>
<name>A0AAE3LKR9_9EURY</name>
<dbReference type="GO" id="GO:0008901">
    <property type="term" value="F:ferredoxin hydrogenase activity"/>
    <property type="evidence" value="ECO:0007669"/>
    <property type="project" value="InterPro"/>
</dbReference>
<protein>
    <submittedName>
        <fullName evidence="8">Ni/Fe hydrogenase subunit alpha</fullName>
    </submittedName>
</protein>
<dbReference type="InterPro" id="IPR001501">
    <property type="entry name" value="Ni-dep_hyd_lsu"/>
</dbReference>
<evidence type="ECO:0000256" key="5">
    <source>
        <dbReference type="ARBA" id="ARBA00023002"/>
    </source>
</evidence>
<keyword evidence="9" id="KW-1185">Reference proteome</keyword>